<dbReference type="PANTHER" id="PTHR48448:SF1">
    <property type="entry name" value="MUTL PROTEIN ISOFORM 1"/>
    <property type="match status" value="1"/>
</dbReference>
<dbReference type="PANTHER" id="PTHR48448">
    <property type="entry name" value="MUTL PROTEIN ISOFORM 1"/>
    <property type="match status" value="1"/>
</dbReference>
<evidence type="ECO:0000313" key="2">
    <source>
        <dbReference type="Proteomes" id="UP000824469"/>
    </source>
</evidence>
<evidence type="ECO:0000313" key="1">
    <source>
        <dbReference type="EMBL" id="KAH9307956.1"/>
    </source>
</evidence>
<keyword evidence="2" id="KW-1185">Reference proteome</keyword>
<sequence>CVVEEVQGPSQARTRKERFISGHARPGSPYVYGLAGADIDVEFPEPVPVVGISRSARGYCFISVLETMQTFSAVDGLTEQAIVAKLRASSCHSLFLHSSLRTNSSGLRFIAWKGQPPASLVISANSLVLSFMPEIRGSMKLKKLSNNLSSRYVPCRACVRVQYVPGTWYGYDTPCVRPWYVQ</sequence>
<accession>A0AA38KPI1</accession>
<feature type="non-terminal residue" evidence="1">
    <location>
        <position position="1"/>
    </location>
</feature>
<proteinExistence type="predicted"/>
<dbReference type="Proteomes" id="UP000824469">
    <property type="component" value="Unassembled WGS sequence"/>
</dbReference>
<organism evidence="1 2">
    <name type="scientific">Taxus chinensis</name>
    <name type="common">Chinese yew</name>
    <name type="synonym">Taxus wallichiana var. chinensis</name>
    <dbReference type="NCBI Taxonomy" id="29808"/>
    <lineage>
        <taxon>Eukaryota</taxon>
        <taxon>Viridiplantae</taxon>
        <taxon>Streptophyta</taxon>
        <taxon>Embryophyta</taxon>
        <taxon>Tracheophyta</taxon>
        <taxon>Spermatophyta</taxon>
        <taxon>Pinopsida</taxon>
        <taxon>Pinidae</taxon>
        <taxon>Conifers II</taxon>
        <taxon>Cupressales</taxon>
        <taxon>Taxaceae</taxon>
        <taxon>Taxus</taxon>
    </lineage>
</organism>
<dbReference type="AlphaFoldDB" id="A0AA38KPI1"/>
<comment type="caution">
    <text evidence="1">The sequence shown here is derived from an EMBL/GenBank/DDBJ whole genome shotgun (WGS) entry which is preliminary data.</text>
</comment>
<name>A0AA38KPI1_TAXCH</name>
<gene>
    <name evidence="1" type="ORF">KI387_035867</name>
</gene>
<reference evidence="1 2" key="1">
    <citation type="journal article" date="2021" name="Nat. Plants">
        <title>The Taxus genome provides insights into paclitaxel biosynthesis.</title>
        <authorList>
            <person name="Xiong X."/>
            <person name="Gou J."/>
            <person name="Liao Q."/>
            <person name="Li Y."/>
            <person name="Zhou Q."/>
            <person name="Bi G."/>
            <person name="Li C."/>
            <person name="Du R."/>
            <person name="Wang X."/>
            <person name="Sun T."/>
            <person name="Guo L."/>
            <person name="Liang H."/>
            <person name="Lu P."/>
            <person name="Wu Y."/>
            <person name="Zhang Z."/>
            <person name="Ro D.K."/>
            <person name="Shang Y."/>
            <person name="Huang S."/>
            <person name="Yan J."/>
        </authorList>
    </citation>
    <scope>NUCLEOTIDE SEQUENCE [LARGE SCALE GENOMIC DNA]</scope>
    <source>
        <strain evidence="1">Ta-2019</strain>
    </source>
</reference>
<dbReference type="InterPro" id="IPR053276">
    <property type="entry name" value="MtDNA_mismatch_repair_MutS"/>
</dbReference>
<dbReference type="EMBL" id="JAHRHJ020000007">
    <property type="protein sequence ID" value="KAH9307956.1"/>
    <property type="molecule type" value="Genomic_DNA"/>
</dbReference>
<protein>
    <submittedName>
        <fullName evidence="1">Uncharacterized protein</fullName>
    </submittedName>
</protein>